<evidence type="ECO:0000256" key="1">
    <source>
        <dbReference type="SAM" id="MobiDB-lite"/>
    </source>
</evidence>
<feature type="transmembrane region" description="Helical" evidence="2">
    <location>
        <begin position="71"/>
        <end position="93"/>
    </location>
</feature>
<proteinExistence type="predicted"/>
<dbReference type="Proteomes" id="UP000832041">
    <property type="component" value="Chromosome"/>
</dbReference>
<dbReference type="EMBL" id="CP051627">
    <property type="protein sequence ID" value="UPT20552.1"/>
    <property type="molecule type" value="Genomic_DNA"/>
</dbReference>
<evidence type="ECO:0000313" key="4">
    <source>
        <dbReference type="Proteomes" id="UP000832041"/>
    </source>
</evidence>
<feature type="compositionally biased region" description="Low complexity" evidence="1">
    <location>
        <begin position="275"/>
        <end position="286"/>
    </location>
</feature>
<sequence>MNNSPHPDPVFDPDLPEDVRALLRSAHDEPRPDNTPRRPRLVPRPLAEHPVAATLATVLVLLVGLRLMARVFVFVAAVALVVAAVVLLVNALAPRRDPHRAARRALQQHRDRCVTAADLDPEAAALLARAQRAAAAIDNAQVVRDDVIDTALTTAVLPRQLWETATALRRITELRSRPTPEDSGDTEITALLADRDRALRTVQRSVEARVNALEDYADRVAEADRAWQRVATLRRLIAEQEELRDLLAATAADETAVRELADLTERAEAAEAHLRTAASQAAEAASRLSGTD</sequence>
<protein>
    <submittedName>
        <fullName evidence="3">Uncharacterized protein</fullName>
    </submittedName>
</protein>
<reference evidence="3 4" key="1">
    <citation type="submission" date="2020-04" db="EMBL/GenBank/DDBJ databases">
        <title>Thermobifida alba genome sequencing and assembly.</title>
        <authorList>
            <person name="Luzics S."/>
            <person name="Horvath B."/>
            <person name="Nagy I."/>
            <person name="Toth A."/>
            <person name="Nagy I."/>
            <person name="Kukolya J."/>
        </authorList>
    </citation>
    <scope>NUCLEOTIDE SEQUENCE [LARGE SCALE GENOMIC DNA]</scope>
    <source>
        <strain evidence="3 4">DSM 43795</strain>
    </source>
</reference>
<keyword evidence="4" id="KW-1185">Reference proteome</keyword>
<evidence type="ECO:0000313" key="3">
    <source>
        <dbReference type="EMBL" id="UPT20552.1"/>
    </source>
</evidence>
<feature type="region of interest" description="Disordered" evidence="1">
    <location>
        <begin position="272"/>
        <end position="292"/>
    </location>
</feature>
<keyword evidence="2" id="KW-0812">Transmembrane</keyword>
<gene>
    <name evidence="3" type="ORF">FOF52_05835</name>
</gene>
<keyword evidence="2" id="KW-0472">Membrane</keyword>
<organism evidence="3 4">
    <name type="scientific">Thermobifida alba</name>
    <name type="common">Thermomonospora alba</name>
    <dbReference type="NCBI Taxonomy" id="53522"/>
    <lineage>
        <taxon>Bacteria</taxon>
        <taxon>Bacillati</taxon>
        <taxon>Actinomycetota</taxon>
        <taxon>Actinomycetes</taxon>
        <taxon>Streptosporangiales</taxon>
        <taxon>Nocardiopsidaceae</taxon>
        <taxon>Thermobifida</taxon>
    </lineage>
</organism>
<name>A0ABY4L3B9_THEAE</name>
<feature type="transmembrane region" description="Helical" evidence="2">
    <location>
        <begin position="46"/>
        <end position="65"/>
    </location>
</feature>
<accession>A0ABY4L3B9</accession>
<keyword evidence="2" id="KW-1133">Transmembrane helix</keyword>
<dbReference type="RefSeq" id="WP_248592816.1">
    <property type="nucleotide sequence ID" value="NZ_BAABEB010000012.1"/>
</dbReference>
<evidence type="ECO:0000256" key="2">
    <source>
        <dbReference type="SAM" id="Phobius"/>
    </source>
</evidence>